<reference evidence="2 3" key="1">
    <citation type="submission" date="2020-07" db="EMBL/GenBank/DDBJ databases">
        <title>Taxonomic revisions and descriptions of new bacterial species based on genomic comparisons in the high-G+C-content subgroup of the family Alcaligenaceae.</title>
        <authorList>
            <person name="Szabo A."/>
            <person name="Felfoldi T."/>
        </authorList>
    </citation>
    <scope>NUCLEOTIDE SEQUENCE [LARGE SCALE GENOMIC DNA]</scope>
    <source>
        <strain evidence="2 3">DSM 25264</strain>
    </source>
</reference>
<proteinExistence type="predicted"/>
<feature type="region of interest" description="Disordered" evidence="1">
    <location>
        <begin position="1"/>
        <end position="66"/>
    </location>
</feature>
<comment type="caution">
    <text evidence="2">The sequence shown here is derived from an EMBL/GenBank/DDBJ whole genome shotgun (WGS) entry which is preliminary data.</text>
</comment>
<organism evidence="2 3">
    <name type="scientific">Allopusillimonas soli</name>
    <dbReference type="NCBI Taxonomy" id="659016"/>
    <lineage>
        <taxon>Bacteria</taxon>
        <taxon>Pseudomonadati</taxon>
        <taxon>Pseudomonadota</taxon>
        <taxon>Betaproteobacteria</taxon>
        <taxon>Burkholderiales</taxon>
        <taxon>Alcaligenaceae</taxon>
        <taxon>Allopusillimonas</taxon>
    </lineage>
</organism>
<gene>
    <name evidence="2" type="ORF">H0A68_19120</name>
</gene>
<evidence type="ECO:0000313" key="3">
    <source>
        <dbReference type="Proteomes" id="UP000580517"/>
    </source>
</evidence>
<dbReference type="RefSeq" id="WP_129971532.1">
    <property type="nucleotide sequence ID" value="NZ_JACCEW010000009.1"/>
</dbReference>
<accession>A0A853FJT1</accession>
<dbReference type="AlphaFoldDB" id="A0A853FJT1"/>
<dbReference type="Proteomes" id="UP000580517">
    <property type="component" value="Unassembled WGS sequence"/>
</dbReference>
<protein>
    <submittedName>
        <fullName evidence="2">Uncharacterized protein</fullName>
    </submittedName>
</protein>
<feature type="compositionally biased region" description="Basic and acidic residues" evidence="1">
    <location>
        <begin position="1"/>
        <end position="14"/>
    </location>
</feature>
<name>A0A853FJT1_9BURK</name>
<dbReference type="EMBL" id="JACCEW010000009">
    <property type="protein sequence ID" value="NYT38990.1"/>
    <property type="molecule type" value="Genomic_DNA"/>
</dbReference>
<keyword evidence="3" id="KW-1185">Reference proteome</keyword>
<evidence type="ECO:0000256" key="1">
    <source>
        <dbReference type="SAM" id="MobiDB-lite"/>
    </source>
</evidence>
<sequence length="66" mass="7032">MSKQKDVSKQKDSSSVKPAVAPSRKPDTRPNISTADDVNVDEDNAIESPKESLTATKPAKPGKPGR</sequence>
<evidence type="ECO:0000313" key="2">
    <source>
        <dbReference type="EMBL" id="NYT38990.1"/>
    </source>
</evidence>